<accession>A0A557SI64</accession>
<reference evidence="5 6" key="1">
    <citation type="submission" date="2019-07" db="EMBL/GenBank/DDBJ databases">
        <title>The pathways for chlorine oxyanion respiration interact through the shared metabolite chlorate.</title>
        <authorList>
            <person name="Barnum T.P."/>
            <person name="Cheng Y."/>
            <person name="Hill K.A."/>
            <person name="Lucas L.N."/>
            <person name="Carlson H.K."/>
            <person name="Coates J.D."/>
        </authorList>
    </citation>
    <scope>NUCLEOTIDE SEQUENCE [LARGE SCALE GENOMIC DNA]</scope>
    <source>
        <strain evidence="4 5">SFB-1</strain>
        <strain evidence="3 6">SFB-3</strain>
    </source>
</reference>
<keyword evidence="1" id="KW-0067">ATP-binding</keyword>
<feature type="domain" description="ATP-grasp" evidence="2">
    <location>
        <begin position="224"/>
        <end position="475"/>
    </location>
</feature>
<dbReference type="NCBIfam" id="TIGR02068">
    <property type="entry name" value="cya_phycin_syn"/>
    <property type="match status" value="1"/>
</dbReference>
<evidence type="ECO:0000259" key="2">
    <source>
        <dbReference type="PROSITE" id="PS50975"/>
    </source>
</evidence>
<dbReference type="GO" id="GO:0046872">
    <property type="term" value="F:metal ion binding"/>
    <property type="evidence" value="ECO:0007669"/>
    <property type="project" value="InterPro"/>
</dbReference>
<dbReference type="NCBIfam" id="NF010623">
    <property type="entry name" value="PRK14016.1"/>
    <property type="match status" value="1"/>
</dbReference>
<dbReference type="EMBL" id="VMNI01000007">
    <property type="protein sequence ID" value="TVO77127.1"/>
    <property type="molecule type" value="Genomic_DNA"/>
</dbReference>
<dbReference type="PROSITE" id="PS50975">
    <property type="entry name" value="ATP_GRASP"/>
    <property type="match status" value="1"/>
</dbReference>
<dbReference type="Gene3D" id="3.40.1190.10">
    <property type="entry name" value="Mur-like, catalytic domain"/>
    <property type="match status" value="1"/>
</dbReference>
<dbReference type="EC" id="6.3.2.30" evidence="4"/>
<comment type="caution">
    <text evidence="4">The sequence shown here is derived from an EMBL/GenBank/DDBJ whole genome shotgun (WGS) entry which is preliminary data.</text>
</comment>
<dbReference type="Gene3D" id="3.30.1490.20">
    <property type="entry name" value="ATP-grasp fold, A domain"/>
    <property type="match status" value="1"/>
</dbReference>
<dbReference type="InterPro" id="IPR011810">
    <property type="entry name" value="Cya_phycin_syn"/>
</dbReference>
<name>A0A557SI64_9RHOO</name>
<evidence type="ECO:0000313" key="5">
    <source>
        <dbReference type="Proteomes" id="UP000318349"/>
    </source>
</evidence>
<sequence length="718" mass="75865">MTNRTLQVLRVRYLDGPNIWTYRPVIEAWVDIHDLEDAPSNLIPGLYERLTAWLPGLIEHRCGIGERGGFLERLREGTWAAHILEHVVIELHGMAGVPEGFGKARMTPERGIYKVAFRSRTEVIGRACLDVGLQLLQAAIDDAAFDVAAAVADLRTQVDKRALGPSTACIVDAAYERRIPTVRLTGGNLIQMGYGVCQRRIWTAETDRTSAIAEGIASDKDLTKRLISACGIPVPAGEIVDSPAAAWAAAEDIGLPVVVKPTDGNHGRGVSMALDSREAIEAAWAVADSEGSGVMVEQFIAGVEHRLLVVGDRVVAACRGEEVCVVGDGVSTVEALIDSQLNTDPRRGSDEAFPLDVISLDICPTVVLELERQGFNCASVPAAGERVLIQRNANFSADVTAQVHPDVAADAVLAVKVIGLDIAGVDLVCSSIDQPLRAQGGAVVEVNAGPGLLMHLKPASGEAQPVGEAIVAHLFPEGDSGRVPVVGVSGAEGRAQIAHLVAWLLQSDGRYVGLACEDGLWMGGRLVTDRNGASWDSGRRVLMNRNVEAVVIENGPVVILDEGMPYDRCAVGVVTTAGVPSALADWHIQEDAHLRNVWRTQVDLVLPSGAAVLNADDTMVAGLAELCDGAVWFYSTQRDSPVLAAHLAAGGAGVWLADDAIVVGRAADHKVIGQRSAPGIAVLDPRWAIAGVAAALAAGLADDLVHAALDTYRAPERA</sequence>
<dbReference type="InterPro" id="IPR044019">
    <property type="entry name" value="Cyanophycin_syn_N"/>
</dbReference>
<dbReference type="GO" id="GO:0018169">
    <property type="term" value="F:ribosomal S6-glutamic acid ligase activity"/>
    <property type="evidence" value="ECO:0007669"/>
    <property type="project" value="TreeGrafter"/>
</dbReference>
<gene>
    <name evidence="4" type="primary">cphA</name>
    <name evidence="4" type="ORF">FHP89_07260</name>
    <name evidence="3" type="ORF">FHP91_00435</name>
</gene>
<dbReference type="Pfam" id="PF08443">
    <property type="entry name" value="RimK"/>
    <property type="match status" value="1"/>
</dbReference>
<dbReference type="Gene3D" id="3.30.470.20">
    <property type="entry name" value="ATP-grasp fold, B domain"/>
    <property type="match status" value="1"/>
</dbReference>
<dbReference type="PANTHER" id="PTHR21621:SF0">
    <property type="entry name" value="BETA-CITRYLGLUTAMATE SYNTHASE B-RELATED"/>
    <property type="match status" value="1"/>
</dbReference>
<dbReference type="EC" id="6.3.2.29" evidence="4"/>
<proteinExistence type="predicted"/>
<dbReference type="RefSeq" id="WP_144172462.1">
    <property type="nucleotide sequence ID" value="NZ_VMNK01000001.1"/>
</dbReference>
<keyword evidence="6" id="KW-1185">Reference proteome</keyword>
<protein>
    <submittedName>
        <fullName evidence="4">Cyanophycin synthetase</fullName>
        <ecNumber evidence="4">6.3.2.29</ecNumber>
        <ecNumber evidence="4">6.3.2.30</ecNumber>
    </submittedName>
</protein>
<dbReference type="SUPFAM" id="SSF56059">
    <property type="entry name" value="Glutathione synthetase ATP-binding domain-like"/>
    <property type="match status" value="1"/>
</dbReference>
<evidence type="ECO:0000256" key="1">
    <source>
        <dbReference type="PROSITE-ProRule" id="PRU00409"/>
    </source>
</evidence>
<dbReference type="EMBL" id="VMNK01000001">
    <property type="protein sequence ID" value="TVO59725.1"/>
    <property type="molecule type" value="Genomic_DNA"/>
</dbReference>
<dbReference type="GO" id="GO:0005737">
    <property type="term" value="C:cytoplasm"/>
    <property type="evidence" value="ECO:0007669"/>
    <property type="project" value="TreeGrafter"/>
</dbReference>
<dbReference type="InterPro" id="IPR011761">
    <property type="entry name" value="ATP-grasp"/>
</dbReference>
<dbReference type="SMART" id="SM01209">
    <property type="entry name" value="GARS_A"/>
    <property type="match status" value="1"/>
</dbReference>
<evidence type="ECO:0000313" key="4">
    <source>
        <dbReference type="EMBL" id="TVO77127.1"/>
    </source>
</evidence>
<dbReference type="Pfam" id="PF18921">
    <property type="entry name" value="Cyanophycin_syn"/>
    <property type="match status" value="1"/>
</dbReference>
<dbReference type="InterPro" id="IPR013815">
    <property type="entry name" value="ATP_grasp_subdomain_1"/>
</dbReference>
<dbReference type="PANTHER" id="PTHR21621">
    <property type="entry name" value="RIBOSOMAL PROTEIN S6 MODIFICATION PROTEIN"/>
    <property type="match status" value="1"/>
</dbReference>
<dbReference type="OrthoDB" id="9803907at2"/>
<evidence type="ECO:0000313" key="6">
    <source>
        <dbReference type="Proteomes" id="UP000319502"/>
    </source>
</evidence>
<organism evidence="4 5">
    <name type="scientific">Denitromonas halophila</name>
    <dbReference type="NCBI Taxonomy" id="1629404"/>
    <lineage>
        <taxon>Bacteria</taxon>
        <taxon>Pseudomonadati</taxon>
        <taxon>Pseudomonadota</taxon>
        <taxon>Betaproteobacteria</taxon>
        <taxon>Rhodocyclales</taxon>
        <taxon>Zoogloeaceae</taxon>
        <taxon>Denitromonas</taxon>
    </lineage>
</organism>
<keyword evidence="1" id="KW-0547">Nucleotide-binding</keyword>
<dbReference type="Proteomes" id="UP000318349">
    <property type="component" value="Unassembled WGS sequence"/>
</dbReference>
<dbReference type="GO" id="GO:0071161">
    <property type="term" value="F:cyanophycin synthetase activity (L-arginine-adding)"/>
    <property type="evidence" value="ECO:0007669"/>
    <property type="project" value="UniProtKB-EC"/>
</dbReference>
<dbReference type="InterPro" id="IPR036565">
    <property type="entry name" value="Mur-like_cat_sf"/>
</dbReference>
<dbReference type="GO" id="GO:0005524">
    <property type="term" value="F:ATP binding"/>
    <property type="evidence" value="ECO:0007669"/>
    <property type="project" value="UniProtKB-UniRule"/>
</dbReference>
<dbReference type="InterPro" id="IPR013651">
    <property type="entry name" value="ATP-grasp_RimK-type"/>
</dbReference>
<dbReference type="GO" id="GO:0071160">
    <property type="term" value="F:cyanophycin synthetase activity (L-aspartate-adding)"/>
    <property type="evidence" value="ECO:0007669"/>
    <property type="project" value="UniProtKB-EC"/>
</dbReference>
<dbReference type="SUPFAM" id="SSF53623">
    <property type="entry name" value="MurD-like peptide ligases, catalytic domain"/>
    <property type="match status" value="1"/>
</dbReference>
<dbReference type="AlphaFoldDB" id="A0A557SI64"/>
<dbReference type="Proteomes" id="UP000319502">
    <property type="component" value="Unassembled WGS sequence"/>
</dbReference>
<keyword evidence="4" id="KW-0436">Ligase</keyword>
<evidence type="ECO:0000313" key="3">
    <source>
        <dbReference type="EMBL" id="TVO59725.1"/>
    </source>
</evidence>
<dbReference type="GO" id="GO:0009432">
    <property type="term" value="P:SOS response"/>
    <property type="evidence" value="ECO:0007669"/>
    <property type="project" value="TreeGrafter"/>
</dbReference>